<evidence type="ECO:0000313" key="2">
    <source>
        <dbReference type="EMBL" id="JAE04865.1"/>
    </source>
</evidence>
<evidence type="ECO:0000256" key="1">
    <source>
        <dbReference type="SAM" id="MobiDB-lite"/>
    </source>
</evidence>
<sequence length="70" mass="8182">MLKNTTSLSNPNGIETKSAHHSQKALFIYSRVRGDTFDYNLCAIHQSVIVTAEMIRFNHTLWCKSRRTWR</sequence>
<protein>
    <submittedName>
        <fullName evidence="2">Uncharacterized protein</fullName>
    </submittedName>
</protein>
<feature type="region of interest" description="Disordered" evidence="1">
    <location>
        <begin position="1"/>
        <end position="21"/>
    </location>
</feature>
<reference evidence="2" key="1">
    <citation type="submission" date="2014-09" db="EMBL/GenBank/DDBJ databases">
        <authorList>
            <person name="Magalhaes I.L.F."/>
            <person name="Oliveira U."/>
            <person name="Santos F.R."/>
            <person name="Vidigal T.H.D.A."/>
            <person name="Brescovit A.D."/>
            <person name="Santos A.J."/>
        </authorList>
    </citation>
    <scope>NUCLEOTIDE SEQUENCE</scope>
    <source>
        <tissue evidence="2">Shoot tissue taken approximately 20 cm above the soil surface</tissue>
    </source>
</reference>
<proteinExistence type="predicted"/>
<feature type="compositionally biased region" description="Polar residues" evidence="1">
    <location>
        <begin position="1"/>
        <end position="15"/>
    </location>
</feature>
<name>A0A0A9EVS1_ARUDO</name>
<dbReference type="AlphaFoldDB" id="A0A0A9EVS1"/>
<accession>A0A0A9EVS1</accession>
<organism evidence="2">
    <name type="scientific">Arundo donax</name>
    <name type="common">Giant reed</name>
    <name type="synonym">Donax arundinaceus</name>
    <dbReference type="NCBI Taxonomy" id="35708"/>
    <lineage>
        <taxon>Eukaryota</taxon>
        <taxon>Viridiplantae</taxon>
        <taxon>Streptophyta</taxon>
        <taxon>Embryophyta</taxon>
        <taxon>Tracheophyta</taxon>
        <taxon>Spermatophyta</taxon>
        <taxon>Magnoliopsida</taxon>
        <taxon>Liliopsida</taxon>
        <taxon>Poales</taxon>
        <taxon>Poaceae</taxon>
        <taxon>PACMAD clade</taxon>
        <taxon>Arundinoideae</taxon>
        <taxon>Arundineae</taxon>
        <taxon>Arundo</taxon>
    </lineage>
</organism>
<reference evidence="2" key="2">
    <citation type="journal article" date="2015" name="Data Brief">
        <title>Shoot transcriptome of the giant reed, Arundo donax.</title>
        <authorList>
            <person name="Barrero R.A."/>
            <person name="Guerrero F.D."/>
            <person name="Moolhuijzen P."/>
            <person name="Goolsby J.A."/>
            <person name="Tidwell J."/>
            <person name="Bellgard S.E."/>
            <person name="Bellgard M.I."/>
        </authorList>
    </citation>
    <scope>NUCLEOTIDE SEQUENCE</scope>
    <source>
        <tissue evidence="2">Shoot tissue taken approximately 20 cm above the soil surface</tissue>
    </source>
</reference>
<dbReference type="EMBL" id="GBRH01193031">
    <property type="protein sequence ID" value="JAE04865.1"/>
    <property type="molecule type" value="Transcribed_RNA"/>
</dbReference>